<reference evidence="1 2" key="1">
    <citation type="submission" date="2023-07" db="EMBL/GenBank/DDBJ databases">
        <title>Sorghum-associated microbial communities from plants grown in Nebraska, USA.</title>
        <authorList>
            <person name="Schachtman D."/>
        </authorList>
    </citation>
    <scope>NUCLEOTIDE SEQUENCE [LARGE SCALE GENOMIC DNA]</scope>
    <source>
        <strain evidence="1 2">DS1027</strain>
    </source>
</reference>
<proteinExistence type="predicted"/>
<keyword evidence="2" id="KW-1185">Reference proteome</keyword>
<sequence>MGKKAAAASDLAEAIGAFTHDPLGHALFVYPWGQGPLAGMTGPRRWQRAVLDEIGAHLADPATRHTPLRLARASGHGIGKSALVAMIVKWALDTCPDTRVLVTANTESQLDTKTAPEIAKWAQMALTAPWFAQTRRALASTAPGRGPSWRADLVTWSEHNTEAFAGLHNMGRRIVLIFDEASGIADKVWEVALGALTDADTELIWLAFGNPTQNTGAFRECFAKHRNLWRTAQIDARTVEGVNTRYLDELVAAYGADSDVVRVRVRGQFPSSSSMQFIPQDLAEAARQRAIPAGLPTDPVIFGVDCARFGDDESVLAIRSGRDARSRAWKSWRGVDAMQLAGDIALEAQRHRPDAIFVDAGNVGAAVVDRLRQLLGEMPVIEVWFGAKGREAELEPGVSVPTANKRAEMWTRMRAWLGQGAVPDSDRLRDDLIGPTYSFAADDTRVQLEKKPDMKRRGLPSPDWADALACTFAEAVGPRAVPAWLEPAVHPDDGAGRYGELG</sequence>
<organism evidence="1 2">
    <name type="scientific">Novosphingobium capsulatum</name>
    <dbReference type="NCBI Taxonomy" id="13688"/>
    <lineage>
        <taxon>Bacteria</taxon>
        <taxon>Pseudomonadati</taxon>
        <taxon>Pseudomonadota</taxon>
        <taxon>Alphaproteobacteria</taxon>
        <taxon>Sphingomonadales</taxon>
        <taxon>Sphingomonadaceae</taxon>
        <taxon>Novosphingobium</taxon>
    </lineage>
</organism>
<dbReference type="InterPro" id="IPR027417">
    <property type="entry name" value="P-loop_NTPase"/>
</dbReference>
<dbReference type="RefSeq" id="WP_309806364.1">
    <property type="nucleotide sequence ID" value="NZ_JAVDRD010000013.1"/>
</dbReference>
<comment type="caution">
    <text evidence="1">The sequence shown here is derived from an EMBL/GenBank/DDBJ whole genome shotgun (WGS) entry which is preliminary data.</text>
</comment>
<protein>
    <recommendedName>
        <fullName evidence="3">Terminase</fullName>
    </recommendedName>
</protein>
<evidence type="ECO:0000313" key="2">
    <source>
        <dbReference type="Proteomes" id="UP001184150"/>
    </source>
</evidence>
<dbReference type="EMBL" id="JAVDRD010000013">
    <property type="protein sequence ID" value="MDR6512981.1"/>
    <property type="molecule type" value="Genomic_DNA"/>
</dbReference>
<evidence type="ECO:0008006" key="3">
    <source>
        <dbReference type="Google" id="ProtNLM"/>
    </source>
</evidence>
<evidence type="ECO:0000313" key="1">
    <source>
        <dbReference type="EMBL" id="MDR6512981.1"/>
    </source>
</evidence>
<gene>
    <name evidence="1" type="ORF">J2792_003869</name>
</gene>
<accession>A0ABU1MRL9</accession>
<dbReference type="Gene3D" id="3.40.50.300">
    <property type="entry name" value="P-loop containing nucleotide triphosphate hydrolases"/>
    <property type="match status" value="1"/>
</dbReference>
<name>A0ABU1MRL9_9SPHN</name>
<dbReference type="Proteomes" id="UP001184150">
    <property type="component" value="Unassembled WGS sequence"/>
</dbReference>
<dbReference type="Gene3D" id="3.30.420.240">
    <property type="match status" value="1"/>
</dbReference>